<protein>
    <submittedName>
        <fullName evidence="1">Uncharacterized protein</fullName>
    </submittedName>
</protein>
<dbReference type="PATRIC" id="fig|1229909.8.peg.115"/>
<evidence type="ECO:0000313" key="2">
    <source>
        <dbReference type="Proteomes" id="UP000006100"/>
    </source>
</evidence>
<dbReference type="Proteomes" id="UP000006100">
    <property type="component" value="Chromosome"/>
</dbReference>
<organism evidence="1 2">
    <name type="scientific">Candidatus Nitrosopumilus sediminis</name>
    <dbReference type="NCBI Taxonomy" id="1229909"/>
    <lineage>
        <taxon>Archaea</taxon>
        <taxon>Nitrososphaerota</taxon>
        <taxon>Nitrososphaeria</taxon>
        <taxon>Nitrosopumilales</taxon>
        <taxon>Nitrosopumilaceae</taxon>
        <taxon>Nitrosopumilus</taxon>
    </lineage>
</organism>
<sequence>MGKYQMNRTLVLLLVVLGTGINAVPYSDASSHSIAFDSATYFLSSGQVGGSAVKITVTDSSANLDSGAIDTVTINVSSDTDTLGISLVLSETGVNTGIFENTNLIFMEANWQFAIANSVTVTVDDSSADTTAGIDSTSVTVVSESDGTGITVSLQETSGTSGIFTGTLQFTTGTSSGNAIKVAQGDIVSIFYAPSSQISNALIIPNPDSGKGALQALVGDTITATYDSVSDTATIGSSGGGGGGGGIARAGLVVDAVAGFGGGCRSDCTPPTLGVTSNGIRLVTDGFSYNGNTVDVQLYYTPYPLIPVEVGQKNTAVLKVYENGGIENIRHVELGFGIGKDKVISQSKAVINYDIFFDGTASVDVFDPEDALDEVDVSSRPVPCTDQSLEEKCLEVTINHMFRTPLEFNMVGTNTWDAKRNSWQNYYNHGIEITGESLNPPKTVNVLDRVGHLHTITLIDSEHGIDKSGKLWYKEKFWTQEIDTSQRHDVITSHGIDRNHMLFYDYMLDQTKIAQKTLDEIVRGKIIHNSDYGKNYYLQIYPESVSRSENELLQKQIIQEILQAQSVVNEKWPYIMLTKNDK</sequence>
<gene>
    <name evidence="1" type="ORF">NSED_00535</name>
</gene>
<dbReference type="OrthoDB" id="10401at2157"/>
<keyword evidence="2" id="KW-1185">Reference proteome</keyword>
<dbReference type="STRING" id="1229909.NSED_00535"/>
<proteinExistence type="predicted"/>
<dbReference type="eggNOG" id="arCOG08777">
    <property type="taxonomic scope" value="Archaea"/>
</dbReference>
<name>K0B8Y2_9ARCH</name>
<accession>K0B8Y2</accession>
<evidence type="ECO:0000313" key="1">
    <source>
        <dbReference type="EMBL" id="AFS81919.1"/>
    </source>
</evidence>
<dbReference type="EMBL" id="CP003843">
    <property type="protein sequence ID" value="AFS81919.1"/>
    <property type="molecule type" value="Genomic_DNA"/>
</dbReference>
<dbReference type="HOGENOM" id="CLU_468228_0_0_2"/>
<reference evidence="1 2" key="1">
    <citation type="journal article" date="2012" name="J. Bacteriol.">
        <title>Draft Genome Sequence of an Ammonia-Oxidizing Archaeon, "Candidatus Nitrosopumilus sediminis" AR2, from Svalbard in the Arctic Circle.</title>
        <authorList>
            <person name="Park S.J."/>
            <person name="Kim J.G."/>
            <person name="Jung M.Y."/>
            <person name="Kim S.J."/>
            <person name="Cha I.T."/>
            <person name="Ghai R."/>
            <person name="Martin-Cuadrado A.B."/>
            <person name="Rodriguez-Valera F."/>
            <person name="Rhee S.K."/>
        </authorList>
    </citation>
    <scope>NUCLEOTIDE SEQUENCE [LARGE SCALE GENOMIC DNA]</scope>
    <source>
        <strain evidence="1 2">AR2</strain>
    </source>
</reference>
<dbReference type="KEGG" id="nir:NSED_00535"/>
<dbReference type="AlphaFoldDB" id="K0B8Y2"/>